<evidence type="ECO:0000256" key="2">
    <source>
        <dbReference type="ARBA" id="ARBA00022692"/>
    </source>
</evidence>
<dbReference type="EMBL" id="ML996689">
    <property type="protein sequence ID" value="KAF2403470.1"/>
    <property type="molecule type" value="Genomic_DNA"/>
</dbReference>
<evidence type="ECO:0000313" key="8">
    <source>
        <dbReference type="Proteomes" id="UP000799640"/>
    </source>
</evidence>
<feature type="transmembrane region" description="Helical" evidence="6">
    <location>
        <begin position="133"/>
        <end position="155"/>
    </location>
</feature>
<name>A0A6G1I5B2_9PEZI</name>
<organism evidence="7 8">
    <name type="scientific">Trichodelitschia bisporula</name>
    <dbReference type="NCBI Taxonomy" id="703511"/>
    <lineage>
        <taxon>Eukaryota</taxon>
        <taxon>Fungi</taxon>
        <taxon>Dikarya</taxon>
        <taxon>Ascomycota</taxon>
        <taxon>Pezizomycotina</taxon>
        <taxon>Dothideomycetes</taxon>
        <taxon>Dothideomycetes incertae sedis</taxon>
        <taxon>Phaeotrichales</taxon>
        <taxon>Phaeotrichaceae</taxon>
        <taxon>Trichodelitschia</taxon>
    </lineage>
</organism>
<evidence type="ECO:0000256" key="3">
    <source>
        <dbReference type="ARBA" id="ARBA00022989"/>
    </source>
</evidence>
<proteinExistence type="predicted"/>
<protein>
    <submittedName>
        <fullName evidence="7">Parasitic phase-specific protein PSP-1</fullName>
    </submittedName>
</protein>
<evidence type="ECO:0000256" key="4">
    <source>
        <dbReference type="ARBA" id="ARBA00023136"/>
    </source>
</evidence>
<feature type="transmembrane region" description="Helical" evidence="6">
    <location>
        <begin position="175"/>
        <end position="194"/>
    </location>
</feature>
<feature type="transmembrane region" description="Helical" evidence="6">
    <location>
        <begin position="56"/>
        <end position="72"/>
    </location>
</feature>
<feature type="transmembrane region" description="Helical" evidence="6">
    <location>
        <begin position="218"/>
        <end position="239"/>
    </location>
</feature>
<gene>
    <name evidence="7" type="ORF">EJ06DRAFT_279325</name>
</gene>
<dbReference type="AlphaFoldDB" id="A0A6G1I5B2"/>
<feature type="transmembrane region" description="Helical" evidence="6">
    <location>
        <begin position="254"/>
        <end position="274"/>
    </location>
</feature>
<keyword evidence="2 6" id="KW-0812">Transmembrane</keyword>
<dbReference type="PANTHER" id="PTHR31465:SF8">
    <property type="entry name" value="DOMAIN PROTEIN, PUTATIVE (AFU_ORTHOLOGUE AFUA_6G14140)-RELATED"/>
    <property type="match status" value="1"/>
</dbReference>
<dbReference type="GO" id="GO:0005886">
    <property type="term" value="C:plasma membrane"/>
    <property type="evidence" value="ECO:0007669"/>
    <property type="project" value="TreeGrafter"/>
</dbReference>
<sequence length="310" mass="33798">MDLLKRGNNDHCTKATCSIDDSIYHYLPSLASNSAFIAIFAITAIVHLIQGIRYRTWTFCIAMVLGTVGEAVGEGGRIMLYFNPFSDPGFKLQIVLLTLSPAALAAGIYLTLKHIVITFGTSFSRIKPNWYTYIFIACDIFSILLQGGGGAVAATAHDGDKEMLDIGNNLMIAGLAFQVFTLLIFGILAGEYFWRVRGHKGTLNEATAKLRASRRFRCFLGAVAVAYVTIFIRCVYRVAEMSGGWGNPIMRNETAFTILDSLMCSLAAIALNVFHPGKCFQGAMTGRTKVDADSESATDLKGPAESVEMR</sequence>
<evidence type="ECO:0000256" key="1">
    <source>
        <dbReference type="ARBA" id="ARBA00004141"/>
    </source>
</evidence>
<comment type="subcellular location">
    <subcellularLocation>
        <location evidence="1">Membrane</location>
        <topology evidence="1">Multi-pass membrane protein</topology>
    </subcellularLocation>
</comment>
<dbReference type="GO" id="GO:0000324">
    <property type="term" value="C:fungal-type vacuole"/>
    <property type="evidence" value="ECO:0007669"/>
    <property type="project" value="TreeGrafter"/>
</dbReference>
<keyword evidence="3 6" id="KW-1133">Transmembrane helix</keyword>
<dbReference type="OrthoDB" id="4521223at2759"/>
<feature type="region of interest" description="Disordered" evidence="5">
    <location>
        <begin position="291"/>
        <end position="310"/>
    </location>
</feature>
<reference evidence="7" key="1">
    <citation type="journal article" date="2020" name="Stud. Mycol.">
        <title>101 Dothideomycetes genomes: a test case for predicting lifestyles and emergence of pathogens.</title>
        <authorList>
            <person name="Haridas S."/>
            <person name="Albert R."/>
            <person name="Binder M."/>
            <person name="Bloem J."/>
            <person name="Labutti K."/>
            <person name="Salamov A."/>
            <person name="Andreopoulos B."/>
            <person name="Baker S."/>
            <person name="Barry K."/>
            <person name="Bills G."/>
            <person name="Bluhm B."/>
            <person name="Cannon C."/>
            <person name="Castanera R."/>
            <person name="Culley D."/>
            <person name="Daum C."/>
            <person name="Ezra D."/>
            <person name="Gonzalez J."/>
            <person name="Henrissat B."/>
            <person name="Kuo A."/>
            <person name="Liang C."/>
            <person name="Lipzen A."/>
            <person name="Lutzoni F."/>
            <person name="Magnuson J."/>
            <person name="Mondo S."/>
            <person name="Nolan M."/>
            <person name="Ohm R."/>
            <person name="Pangilinan J."/>
            <person name="Park H.-J."/>
            <person name="Ramirez L."/>
            <person name="Alfaro M."/>
            <person name="Sun H."/>
            <person name="Tritt A."/>
            <person name="Yoshinaga Y."/>
            <person name="Zwiers L.-H."/>
            <person name="Turgeon B."/>
            <person name="Goodwin S."/>
            <person name="Spatafora J."/>
            <person name="Crous P."/>
            <person name="Grigoriev I."/>
        </authorList>
    </citation>
    <scope>NUCLEOTIDE SEQUENCE</scope>
    <source>
        <strain evidence="7">CBS 262.69</strain>
    </source>
</reference>
<evidence type="ECO:0000256" key="5">
    <source>
        <dbReference type="SAM" id="MobiDB-lite"/>
    </source>
</evidence>
<evidence type="ECO:0000256" key="6">
    <source>
        <dbReference type="SAM" id="Phobius"/>
    </source>
</evidence>
<feature type="transmembrane region" description="Helical" evidence="6">
    <location>
        <begin position="92"/>
        <end position="112"/>
    </location>
</feature>
<dbReference type="Pfam" id="PF04479">
    <property type="entry name" value="RTA1"/>
    <property type="match status" value="1"/>
</dbReference>
<keyword evidence="8" id="KW-1185">Reference proteome</keyword>
<keyword evidence="4 6" id="KW-0472">Membrane</keyword>
<accession>A0A6G1I5B2</accession>
<dbReference type="Proteomes" id="UP000799640">
    <property type="component" value="Unassembled WGS sequence"/>
</dbReference>
<evidence type="ECO:0000313" key="7">
    <source>
        <dbReference type="EMBL" id="KAF2403470.1"/>
    </source>
</evidence>
<dbReference type="InterPro" id="IPR007568">
    <property type="entry name" value="RTA1"/>
</dbReference>
<feature type="transmembrane region" description="Helical" evidence="6">
    <location>
        <begin position="30"/>
        <end position="49"/>
    </location>
</feature>
<dbReference type="PANTHER" id="PTHR31465">
    <property type="entry name" value="PROTEIN RTA1-RELATED"/>
    <property type="match status" value="1"/>
</dbReference>